<evidence type="ECO:0000256" key="2">
    <source>
        <dbReference type="ARBA" id="ARBA00023125"/>
    </source>
</evidence>
<proteinExistence type="predicted"/>
<dbReference type="InterPro" id="IPR009057">
    <property type="entry name" value="Homeodomain-like_sf"/>
</dbReference>
<dbReference type="PANTHER" id="PTHR43280">
    <property type="entry name" value="ARAC-FAMILY TRANSCRIPTIONAL REGULATOR"/>
    <property type="match status" value="1"/>
</dbReference>
<dbReference type="Gene3D" id="1.10.10.60">
    <property type="entry name" value="Homeodomain-like"/>
    <property type="match status" value="1"/>
</dbReference>
<evidence type="ECO:0000256" key="1">
    <source>
        <dbReference type="ARBA" id="ARBA00023015"/>
    </source>
</evidence>
<dbReference type="Pfam" id="PF12833">
    <property type="entry name" value="HTH_18"/>
    <property type="match status" value="1"/>
</dbReference>
<reference evidence="6" key="1">
    <citation type="submission" date="2019-09" db="EMBL/GenBank/DDBJ databases">
        <authorList>
            <person name="Jung D.-H."/>
        </authorList>
    </citation>
    <scope>NUCLEOTIDE SEQUENCE [LARGE SCALE GENOMIC DNA]</scope>
    <source>
        <strain evidence="6">JA-25</strain>
    </source>
</reference>
<keyword evidence="6" id="KW-1185">Reference proteome</keyword>
<organism evidence="5 6">
    <name type="scientific">Fibrivirga algicola</name>
    <dbReference type="NCBI Taxonomy" id="2950420"/>
    <lineage>
        <taxon>Bacteria</taxon>
        <taxon>Pseudomonadati</taxon>
        <taxon>Bacteroidota</taxon>
        <taxon>Cytophagia</taxon>
        <taxon>Cytophagales</taxon>
        <taxon>Spirosomataceae</taxon>
        <taxon>Fibrivirga</taxon>
    </lineage>
</organism>
<dbReference type="Proteomes" id="UP000606008">
    <property type="component" value="Unassembled WGS sequence"/>
</dbReference>
<dbReference type="SUPFAM" id="SSF51215">
    <property type="entry name" value="Regulatory protein AraC"/>
    <property type="match status" value="1"/>
</dbReference>
<keyword evidence="3" id="KW-0804">Transcription</keyword>
<gene>
    <name evidence="5" type="ORF">F7231_12230</name>
</gene>
<evidence type="ECO:0000313" key="5">
    <source>
        <dbReference type="EMBL" id="NID10938.1"/>
    </source>
</evidence>
<reference evidence="6" key="2">
    <citation type="submission" date="2023-07" db="EMBL/GenBank/DDBJ databases">
        <authorList>
            <person name="Jung D.-H."/>
        </authorList>
    </citation>
    <scope>NUCLEOTIDE SEQUENCE [LARGE SCALE GENOMIC DNA]</scope>
    <source>
        <strain evidence="6">JA-25</strain>
    </source>
</reference>
<dbReference type="InterPro" id="IPR018060">
    <property type="entry name" value="HTH_AraC"/>
</dbReference>
<protein>
    <submittedName>
        <fullName evidence="5">AraC family transcriptional regulator</fullName>
    </submittedName>
</protein>
<dbReference type="PANTHER" id="PTHR43280:SF32">
    <property type="entry name" value="TRANSCRIPTIONAL REGULATORY PROTEIN"/>
    <property type="match status" value="1"/>
</dbReference>
<evidence type="ECO:0000313" key="6">
    <source>
        <dbReference type="Proteomes" id="UP000606008"/>
    </source>
</evidence>
<evidence type="ECO:0000259" key="4">
    <source>
        <dbReference type="PROSITE" id="PS01124"/>
    </source>
</evidence>
<name>A0ABX0QJW8_9BACT</name>
<dbReference type="InterPro" id="IPR037923">
    <property type="entry name" value="HTH-like"/>
</dbReference>
<dbReference type="SUPFAM" id="SSF46689">
    <property type="entry name" value="Homeodomain-like"/>
    <property type="match status" value="1"/>
</dbReference>
<keyword evidence="1" id="KW-0805">Transcription regulation</keyword>
<feature type="domain" description="HTH araC/xylS-type" evidence="4">
    <location>
        <begin position="195"/>
        <end position="293"/>
    </location>
</feature>
<keyword evidence="2" id="KW-0238">DNA-binding</keyword>
<dbReference type="PROSITE" id="PS01124">
    <property type="entry name" value="HTH_ARAC_FAMILY_2"/>
    <property type="match status" value="1"/>
</dbReference>
<accession>A0ABX0QJW8</accession>
<sequence>MASFHTYSLAQLLTGITGQIIGDYTFYLSHFTGQDKLIPHPYRIQGYAVGVPVSGWLEGSLNLDTFQVRPGQLMVIAPQQIHQILRCSPDFTMRTLFFTDAFLAAILRDTSQLATRSIFQPLAPAVITLSGEEWQRLTAIVDIIEQHYWPIERGLLLPVGHLVQAILTDLHQINRNNSVDTTSSDSKNRPAELTTRFRQLVVEQYISKRTLTDYADQLAVTAKHLSETVKQQTGKPASAWIDAMVVQEAQVLLSQTNSSISQIADYLQFGTQAAFGKFFRNKVGLSPRAYRSRQ</sequence>
<evidence type="ECO:0000256" key="3">
    <source>
        <dbReference type="ARBA" id="ARBA00023163"/>
    </source>
</evidence>
<dbReference type="RefSeq" id="WP_166692098.1">
    <property type="nucleotide sequence ID" value="NZ_WAEL01000004.1"/>
</dbReference>
<dbReference type="EMBL" id="WAEL01000004">
    <property type="protein sequence ID" value="NID10938.1"/>
    <property type="molecule type" value="Genomic_DNA"/>
</dbReference>
<dbReference type="SMART" id="SM00342">
    <property type="entry name" value="HTH_ARAC"/>
    <property type="match status" value="1"/>
</dbReference>
<comment type="caution">
    <text evidence="5">The sequence shown here is derived from an EMBL/GenBank/DDBJ whole genome shotgun (WGS) entry which is preliminary data.</text>
</comment>